<dbReference type="Proteomes" id="UP000265520">
    <property type="component" value="Unassembled WGS sequence"/>
</dbReference>
<sequence length="85" mass="9225">GERVEEGIKSGKIQGASNAQARAKKLYGNGQKKEGETNAIAVGLSQTPTAQLPYFQYPYVAAIAQEQYPQPANHMLPPQQPSMRP</sequence>
<evidence type="ECO:0000313" key="2">
    <source>
        <dbReference type="Proteomes" id="UP000265520"/>
    </source>
</evidence>
<organism evidence="1 2">
    <name type="scientific">Trifolium medium</name>
    <dbReference type="NCBI Taxonomy" id="97028"/>
    <lineage>
        <taxon>Eukaryota</taxon>
        <taxon>Viridiplantae</taxon>
        <taxon>Streptophyta</taxon>
        <taxon>Embryophyta</taxon>
        <taxon>Tracheophyta</taxon>
        <taxon>Spermatophyta</taxon>
        <taxon>Magnoliopsida</taxon>
        <taxon>eudicotyledons</taxon>
        <taxon>Gunneridae</taxon>
        <taxon>Pentapetalae</taxon>
        <taxon>rosids</taxon>
        <taxon>fabids</taxon>
        <taxon>Fabales</taxon>
        <taxon>Fabaceae</taxon>
        <taxon>Papilionoideae</taxon>
        <taxon>50 kb inversion clade</taxon>
        <taxon>NPAAA clade</taxon>
        <taxon>Hologalegina</taxon>
        <taxon>IRL clade</taxon>
        <taxon>Trifolieae</taxon>
        <taxon>Trifolium</taxon>
    </lineage>
</organism>
<evidence type="ECO:0000313" key="1">
    <source>
        <dbReference type="EMBL" id="MCI64661.1"/>
    </source>
</evidence>
<keyword evidence="2" id="KW-1185">Reference proteome</keyword>
<reference evidence="1 2" key="1">
    <citation type="journal article" date="2018" name="Front. Plant Sci.">
        <title>Red Clover (Trifolium pratense) and Zigzag Clover (T. medium) - A Picture of Genomic Similarities and Differences.</title>
        <authorList>
            <person name="Dluhosova J."/>
            <person name="Istvanek J."/>
            <person name="Nedelnik J."/>
            <person name="Repkova J."/>
        </authorList>
    </citation>
    <scope>NUCLEOTIDE SEQUENCE [LARGE SCALE GENOMIC DNA]</scope>
    <source>
        <strain evidence="2">cv. 10/8</strain>
        <tissue evidence="1">Leaf</tissue>
    </source>
</reference>
<accession>A0A392TTZ1</accession>
<protein>
    <submittedName>
        <fullName evidence="1">Uncharacterized protein</fullName>
    </submittedName>
</protein>
<feature type="non-terminal residue" evidence="1">
    <location>
        <position position="85"/>
    </location>
</feature>
<dbReference type="EMBL" id="LXQA010660617">
    <property type="protein sequence ID" value="MCI64661.1"/>
    <property type="molecule type" value="Genomic_DNA"/>
</dbReference>
<name>A0A392TTZ1_9FABA</name>
<feature type="non-terminal residue" evidence="1">
    <location>
        <position position="1"/>
    </location>
</feature>
<comment type="caution">
    <text evidence="1">The sequence shown here is derived from an EMBL/GenBank/DDBJ whole genome shotgun (WGS) entry which is preliminary data.</text>
</comment>
<dbReference type="AlphaFoldDB" id="A0A392TTZ1"/>
<proteinExistence type="predicted"/>